<organism evidence="8 9">
    <name type="scientific">Mollisia scopiformis</name>
    <name type="common">Conifer needle endophyte fungus</name>
    <name type="synonym">Phialocephala scopiformis</name>
    <dbReference type="NCBI Taxonomy" id="149040"/>
    <lineage>
        <taxon>Eukaryota</taxon>
        <taxon>Fungi</taxon>
        <taxon>Dikarya</taxon>
        <taxon>Ascomycota</taxon>
        <taxon>Pezizomycotina</taxon>
        <taxon>Leotiomycetes</taxon>
        <taxon>Helotiales</taxon>
        <taxon>Mollisiaceae</taxon>
        <taxon>Mollisia</taxon>
    </lineage>
</organism>
<dbReference type="EMBL" id="KQ947412">
    <property type="protein sequence ID" value="KUJ19003.1"/>
    <property type="molecule type" value="Genomic_DNA"/>
</dbReference>
<dbReference type="InterPro" id="IPR002196">
    <property type="entry name" value="Glyco_hydro_24"/>
</dbReference>
<dbReference type="GO" id="GO:0016998">
    <property type="term" value="P:cell wall macromolecule catabolic process"/>
    <property type="evidence" value="ECO:0007669"/>
    <property type="project" value="InterPro"/>
</dbReference>
<gene>
    <name evidence="8" type="ORF">LY89DRAFT_643599</name>
</gene>
<dbReference type="CDD" id="cd00737">
    <property type="entry name" value="lyz_endolysin_autolysin"/>
    <property type="match status" value="1"/>
</dbReference>
<accession>A0A194XFQ9</accession>
<feature type="chain" id="PRO_5008268244" evidence="7">
    <location>
        <begin position="18"/>
        <end position="282"/>
    </location>
</feature>
<evidence type="ECO:0000256" key="5">
    <source>
        <dbReference type="ARBA" id="ARBA00023200"/>
    </source>
</evidence>
<keyword evidence="9" id="KW-1185">Reference proteome</keyword>
<evidence type="ECO:0000256" key="3">
    <source>
        <dbReference type="ARBA" id="ARBA00022638"/>
    </source>
</evidence>
<dbReference type="Gene3D" id="1.10.530.40">
    <property type="match status" value="1"/>
</dbReference>
<dbReference type="KEGG" id="psco:LY89DRAFT_643599"/>
<dbReference type="RefSeq" id="XP_018073358.1">
    <property type="nucleotide sequence ID" value="XM_018211803.1"/>
</dbReference>
<dbReference type="Proteomes" id="UP000070700">
    <property type="component" value="Unassembled WGS sequence"/>
</dbReference>
<dbReference type="InterPro" id="IPR023346">
    <property type="entry name" value="Lysozyme-like_dom_sf"/>
</dbReference>
<dbReference type="InterPro" id="IPR034690">
    <property type="entry name" value="Endolysin_T4_type"/>
</dbReference>
<keyword evidence="7" id="KW-0732">Signal</keyword>
<evidence type="ECO:0000313" key="9">
    <source>
        <dbReference type="Proteomes" id="UP000070700"/>
    </source>
</evidence>
<evidence type="ECO:0000256" key="7">
    <source>
        <dbReference type="SAM" id="SignalP"/>
    </source>
</evidence>
<evidence type="ECO:0000256" key="4">
    <source>
        <dbReference type="ARBA" id="ARBA00022801"/>
    </source>
</evidence>
<reference evidence="8 9" key="1">
    <citation type="submission" date="2015-10" db="EMBL/GenBank/DDBJ databases">
        <title>Full genome of DAOMC 229536 Phialocephala scopiformis, a fungal endophyte of spruce producing the potent anti-insectan compound rugulosin.</title>
        <authorList>
            <consortium name="DOE Joint Genome Institute"/>
            <person name="Walker A.K."/>
            <person name="Frasz S.L."/>
            <person name="Seifert K.A."/>
            <person name="Miller J.D."/>
            <person name="Mondo S.J."/>
            <person name="Labutti K."/>
            <person name="Lipzen A."/>
            <person name="Dockter R."/>
            <person name="Kennedy M."/>
            <person name="Grigoriev I.V."/>
            <person name="Spatafora J.W."/>
        </authorList>
    </citation>
    <scope>NUCLEOTIDE SEQUENCE [LARGE SCALE GENOMIC DNA]</scope>
    <source>
        <strain evidence="8 9">CBS 120377</strain>
    </source>
</reference>
<evidence type="ECO:0000313" key="8">
    <source>
        <dbReference type="EMBL" id="KUJ19003.1"/>
    </source>
</evidence>
<keyword evidence="5" id="KW-1035">Host cytoplasm</keyword>
<dbReference type="PANTHER" id="PTHR38107">
    <property type="match status" value="1"/>
</dbReference>
<dbReference type="HAMAP" id="MF_04110">
    <property type="entry name" value="ENDOLYSIN_T4"/>
    <property type="match status" value="1"/>
</dbReference>
<dbReference type="GO" id="GO:0031640">
    <property type="term" value="P:killing of cells of another organism"/>
    <property type="evidence" value="ECO:0007669"/>
    <property type="project" value="UniProtKB-KW"/>
</dbReference>
<dbReference type="InterPro" id="IPR023347">
    <property type="entry name" value="Lysozyme_dom_sf"/>
</dbReference>
<keyword evidence="2" id="KW-0929">Antimicrobial</keyword>
<sequence>MKLSYVCFLALGSFAEAICRGSCKLSVDASDLAADTCTINSGQKGECILTSTCSSQGGTSQVGHCPGAADIQCCTYGSCTVNGEEGTCQPTGTCSGTKTAGHCPGPSDIQCCTSSKGGCTAPSVNAATISLIKSFEGFVASPGSDPIGLPTVGYGHLCETKGCAEVPYPFPLTTTTASELLASDLKKFEQCVSEDIDSSIHLNANQYGALVSWAYNVGCDNVASSTLIKRLNAKDTPDTVASEELPKWDMAGGQVEPGLQRRRAAEVKLFETASGVAALPAC</sequence>
<dbReference type="InterPro" id="IPR033907">
    <property type="entry name" value="Endolysin_autolysin"/>
</dbReference>
<protein>
    <submittedName>
        <fullName evidence="8">Lysozyme-like protein</fullName>
    </submittedName>
</protein>
<dbReference type="GO" id="GO:0042742">
    <property type="term" value="P:defense response to bacterium"/>
    <property type="evidence" value="ECO:0007669"/>
    <property type="project" value="UniProtKB-KW"/>
</dbReference>
<keyword evidence="4" id="KW-0378">Hydrolase</keyword>
<keyword evidence="3" id="KW-0081">Bacteriolytic enzyme</keyword>
<dbReference type="GeneID" id="28821529"/>
<dbReference type="PANTHER" id="PTHR38107:SF3">
    <property type="entry name" value="LYSOZYME RRRD-RELATED"/>
    <property type="match status" value="1"/>
</dbReference>
<proteinExistence type="inferred from homology"/>
<dbReference type="Pfam" id="PF00959">
    <property type="entry name" value="Phage_lysozyme"/>
    <property type="match status" value="1"/>
</dbReference>
<name>A0A194XFQ9_MOLSC</name>
<dbReference type="GO" id="GO:0003796">
    <property type="term" value="F:lysozyme activity"/>
    <property type="evidence" value="ECO:0007669"/>
    <property type="project" value="UniProtKB-EC"/>
</dbReference>
<keyword evidence="6" id="KW-0326">Glycosidase</keyword>
<dbReference type="AlphaFoldDB" id="A0A194XFQ9"/>
<dbReference type="SUPFAM" id="SSF53955">
    <property type="entry name" value="Lysozyme-like"/>
    <property type="match status" value="1"/>
</dbReference>
<dbReference type="OrthoDB" id="5358886at2759"/>
<evidence type="ECO:0000256" key="2">
    <source>
        <dbReference type="ARBA" id="ARBA00022529"/>
    </source>
</evidence>
<comment type="catalytic activity">
    <reaction evidence="1">
        <text>Hydrolysis of (1-&gt;4)-beta-linkages between N-acetylmuramic acid and N-acetyl-D-glucosamine residues in a peptidoglycan and between N-acetyl-D-glucosamine residues in chitodextrins.</text>
        <dbReference type="EC" id="3.2.1.17"/>
    </reaction>
</comment>
<evidence type="ECO:0000256" key="1">
    <source>
        <dbReference type="ARBA" id="ARBA00000632"/>
    </source>
</evidence>
<dbReference type="InParanoid" id="A0A194XFQ9"/>
<dbReference type="InterPro" id="IPR051018">
    <property type="entry name" value="Bacteriophage_GH24"/>
</dbReference>
<evidence type="ECO:0000256" key="6">
    <source>
        <dbReference type="ARBA" id="ARBA00023295"/>
    </source>
</evidence>
<feature type="signal peptide" evidence="7">
    <location>
        <begin position="1"/>
        <end position="17"/>
    </location>
</feature>
<dbReference type="GO" id="GO:0009253">
    <property type="term" value="P:peptidoglycan catabolic process"/>
    <property type="evidence" value="ECO:0007669"/>
    <property type="project" value="InterPro"/>
</dbReference>